<protein>
    <submittedName>
        <fullName evidence="2">Cell division ATP-binding protein FtsE</fullName>
    </submittedName>
</protein>
<dbReference type="InterPro" id="IPR027417">
    <property type="entry name" value="P-loop_NTPase"/>
</dbReference>
<dbReference type="GO" id="GO:0005524">
    <property type="term" value="F:ATP binding"/>
    <property type="evidence" value="ECO:0007669"/>
    <property type="project" value="UniProtKB-KW"/>
</dbReference>
<evidence type="ECO:0000313" key="2">
    <source>
        <dbReference type="EMBL" id="ETJ34959.1"/>
    </source>
</evidence>
<feature type="domain" description="ABC transporter" evidence="1">
    <location>
        <begin position="3"/>
        <end position="62"/>
    </location>
</feature>
<proteinExistence type="predicted"/>
<sequence length="91" mass="9927">MTTNENKFTIVKEKVSHVLDLVGLSEKANDLPEDLSGGEQQRVAIARAIVNRPTVLIADEPTGNLDPDTSKDIVELFKHINNFGTTVLLGN</sequence>
<dbReference type="SUPFAM" id="SSF52540">
    <property type="entry name" value="P-loop containing nucleoside triphosphate hydrolases"/>
    <property type="match status" value="1"/>
</dbReference>
<keyword evidence="2" id="KW-0067">ATP-binding</keyword>
<organism evidence="2">
    <name type="scientific">human gut metagenome</name>
    <dbReference type="NCBI Taxonomy" id="408170"/>
    <lineage>
        <taxon>unclassified sequences</taxon>
        <taxon>metagenomes</taxon>
        <taxon>organismal metagenomes</taxon>
    </lineage>
</organism>
<feature type="non-terminal residue" evidence="2">
    <location>
        <position position="91"/>
    </location>
</feature>
<dbReference type="GO" id="GO:0022857">
    <property type="term" value="F:transmembrane transporter activity"/>
    <property type="evidence" value="ECO:0007669"/>
    <property type="project" value="TreeGrafter"/>
</dbReference>
<dbReference type="Gene3D" id="3.40.50.300">
    <property type="entry name" value="P-loop containing nucleotide triphosphate hydrolases"/>
    <property type="match status" value="1"/>
</dbReference>
<keyword evidence="2" id="KW-0131">Cell cycle</keyword>
<dbReference type="PANTHER" id="PTHR24220:SF470">
    <property type="entry name" value="CELL DIVISION ATP-BINDING PROTEIN FTSE"/>
    <property type="match status" value="1"/>
</dbReference>
<keyword evidence="2" id="KW-0132">Cell division</keyword>
<dbReference type="GO" id="GO:0005886">
    <property type="term" value="C:plasma membrane"/>
    <property type="evidence" value="ECO:0007669"/>
    <property type="project" value="TreeGrafter"/>
</dbReference>
<dbReference type="GO" id="GO:0051301">
    <property type="term" value="P:cell division"/>
    <property type="evidence" value="ECO:0007669"/>
    <property type="project" value="UniProtKB-KW"/>
</dbReference>
<name>W1Y1G3_9ZZZZ</name>
<comment type="caution">
    <text evidence="2">The sequence shown here is derived from an EMBL/GenBank/DDBJ whole genome shotgun (WGS) entry which is preliminary data.</text>
</comment>
<accession>W1Y1G3</accession>
<keyword evidence="2" id="KW-0547">Nucleotide-binding</keyword>
<dbReference type="PANTHER" id="PTHR24220">
    <property type="entry name" value="IMPORT ATP-BINDING PROTEIN"/>
    <property type="match status" value="1"/>
</dbReference>
<evidence type="ECO:0000259" key="1">
    <source>
        <dbReference type="Pfam" id="PF00005"/>
    </source>
</evidence>
<dbReference type="InterPro" id="IPR015854">
    <property type="entry name" value="ABC_transpr_LolD-like"/>
</dbReference>
<gene>
    <name evidence="2" type="ORF">Q604_UNBC10631G0001</name>
</gene>
<dbReference type="GO" id="GO:0016887">
    <property type="term" value="F:ATP hydrolysis activity"/>
    <property type="evidence" value="ECO:0007669"/>
    <property type="project" value="InterPro"/>
</dbReference>
<dbReference type="Pfam" id="PF00005">
    <property type="entry name" value="ABC_tran"/>
    <property type="match status" value="1"/>
</dbReference>
<reference evidence="2" key="1">
    <citation type="submission" date="2013-12" db="EMBL/GenBank/DDBJ databases">
        <title>A Varibaculum cambriense genome reconstructed from a premature infant gut community with otherwise low bacterial novelty that shifts toward anaerobic metabolism during the third week of life.</title>
        <authorList>
            <person name="Brown C.T."/>
            <person name="Sharon I."/>
            <person name="Thomas B.C."/>
            <person name="Castelle C.J."/>
            <person name="Morowitz M.J."/>
            <person name="Banfield J.F."/>
        </authorList>
    </citation>
    <scope>NUCLEOTIDE SEQUENCE</scope>
</reference>
<dbReference type="InterPro" id="IPR003439">
    <property type="entry name" value="ABC_transporter-like_ATP-bd"/>
</dbReference>
<dbReference type="AlphaFoldDB" id="W1Y1G3"/>
<dbReference type="EMBL" id="AZMM01010631">
    <property type="protein sequence ID" value="ETJ34959.1"/>
    <property type="molecule type" value="Genomic_DNA"/>
</dbReference>